<dbReference type="GO" id="GO:0003677">
    <property type="term" value="F:DNA binding"/>
    <property type="evidence" value="ECO:0007669"/>
    <property type="project" value="UniProtKB-KW"/>
</dbReference>
<dbReference type="GO" id="GO:0006950">
    <property type="term" value="P:response to stress"/>
    <property type="evidence" value="ECO:0007669"/>
    <property type="project" value="TreeGrafter"/>
</dbReference>
<dbReference type="PROSITE" id="PS50995">
    <property type="entry name" value="HTH_MARR_2"/>
    <property type="match status" value="1"/>
</dbReference>
<organism evidence="2 3">
    <name type="scientific">Saccharothrix saharensis</name>
    <dbReference type="NCBI Taxonomy" id="571190"/>
    <lineage>
        <taxon>Bacteria</taxon>
        <taxon>Bacillati</taxon>
        <taxon>Actinomycetota</taxon>
        <taxon>Actinomycetes</taxon>
        <taxon>Pseudonocardiales</taxon>
        <taxon>Pseudonocardiaceae</taxon>
        <taxon>Saccharothrix</taxon>
    </lineage>
</organism>
<name>A0A543JAQ2_9PSEU</name>
<dbReference type="OrthoDB" id="5195026at2"/>
<feature type="domain" description="HTH marR-type" evidence="1">
    <location>
        <begin position="10"/>
        <end position="149"/>
    </location>
</feature>
<dbReference type="InterPro" id="IPR039422">
    <property type="entry name" value="MarR/SlyA-like"/>
</dbReference>
<accession>A0A543JAQ2</accession>
<dbReference type="SMART" id="SM00347">
    <property type="entry name" value="HTH_MARR"/>
    <property type="match status" value="1"/>
</dbReference>
<dbReference type="EMBL" id="VFPP01000001">
    <property type="protein sequence ID" value="TQM79884.1"/>
    <property type="molecule type" value="Genomic_DNA"/>
</dbReference>
<comment type="caution">
    <text evidence="2">The sequence shown here is derived from an EMBL/GenBank/DDBJ whole genome shotgun (WGS) entry which is preliminary data.</text>
</comment>
<dbReference type="AlphaFoldDB" id="A0A543JAQ2"/>
<dbReference type="InterPro" id="IPR036390">
    <property type="entry name" value="WH_DNA-bd_sf"/>
</dbReference>
<dbReference type="Proteomes" id="UP000316628">
    <property type="component" value="Unassembled WGS sequence"/>
</dbReference>
<dbReference type="Gene3D" id="1.10.10.10">
    <property type="entry name" value="Winged helix-like DNA-binding domain superfamily/Winged helix DNA-binding domain"/>
    <property type="match status" value="1"/>
</dbReference>
<dbReference type="GO" id="GO:0003700">
    <property type="term" value="F:DNA-binding transcription factor activity"/>
    <property type="evidence" value="ECO:0007669"/>
    <property type="project" value="InterPro"/>
</dbReference>
<evidence type="ECO:0000313" key="3">
    <source>
        <dbReference type="Proteomes" id="UP000316628"/>
    </source>
</evidence>
<dbReference type="PANTHER" id="PTHR33164:SF99">
    <property type="entry name" value="MARR FAMILY REGULATORY PROTEIN"/>
    <property type="match status" value="1"/>
</dbReference>
<dbReference type="InterPro" id="IPR000835">
    <property type="entry name" value="HTH_MarR-typ"/>
</dbReference>
<dbReference type="PANTHER" id="PTHR33164">
    <property type="entry name" value="TRANSCRIPTIONAL REGULATOR, MARR FAMILY"/>
    <property type="match status" value="1"/>
</dbReference>
<dbReference type="InterPro" id="IPR036388">
    <property type="entry name" value="WH-like_DNA-bd_sf"/>
</dbReference>
<evidence type="ECO:0000313" key="2">
    <source>
        <dbReference type="EMBL" id="TQM79884.1"/>
    </source>
</evidence>
<evidence type="ECO:0000259" key="1">
    <source>
        <dbReference type="PROSITE" id="PS50995"/>
    </source>
</evidence>
<reference evidence="2 3" key="1">
    <citation type="submission" date="2019-06" db="EMBL/GenBank/DDBJ databases">
        <title>Sequencing the genomes of 1000 actinobacteria strains.</title>
        <authorList>
            <person name="Klenk H.-P."/>
        </authorList>
    </citation>
    <scope>NUCLEOTIDE SEQUENCE [LARGE SCALE GENOMIC DNA]</scope>
    <source>
        <strain evidence="2 3">DSM 45456</strain>
    </source>
</reference>
<protein>
    <submittedName>
        <fullName evidence="2">DNA-binding MarR family transcriptional regulator</fullName>
    </submittedName>
</protein>
<sequence>MRTGDDAESRAQGWRTLAALHACIDDVLEPALQRGHGLSVSEYGVLDVLSRQDVDAGQRLRMAQLARAIVLSGSATTRLVDRLERRGLLRRRLSDEDRRGIYTVVTEQGRQLLDRARSTHDEALARALREASELPELAPLVRALAALEPVLRPSEPT</sequence>
<dbReference type="SUPFAM" id="SSF46785">
    <property type="entry name" value="Winged helix' DNA-binding domain"/>
    <property type="match status" value="1"/>
</dbReference>
<proteinExistence type="predicted"/>
<gene>
    <name evidence="2" type="ORF">FHX81_2195</name>
</gene>
<keyword evidence="3" id="KW-1185">Reference proteome</keyword>
<dbReference type="Pfam" id="PF12802">
    <property type="entry name" value="MarR_2"/>
    <property type="match status" value="1"/>
</dbReference>
<dbReference type="RefSeq" id="WP_141977486.1">
    <property type="nucleotide sequence ID" value="NZ_VFPP01000001.1"/>
</dbReference>
<keyword evidence="2" id="KW-0238">DNA-binding</keyword>
<dbReference type="PRINTS" id="PR00598">
    <property type="entry name" value="HTHMARR"/>
</dbReference>